<dbReference type="Proteomes" id="UP000324800">
    <property type="component" value="Unassembled WGS sequence"/>
</dbReference>
<feature type="coiled-coil region" evidence="1">
    <location>
        <begin position="149"/>
        <end position="176"/>
    </location>
</feature>
<dbReference type="EMBL" id="SNRW01001113">
    <property type="protein sequence ID" value="KAA6397735.1"/>
    <property type="molecule type" value="Genomic_DNA"/>
</dbReference>
<feature type="coiled-coil region" evidence="1">
    <location>
        <begin position="275"/>
        <end position="315"/>
    </location>
</feature>
<evidence type="ECO:0000313" key="4">
    <source>
        <dbReference type="Proteomes" id="UP000324800"/>
    </source>
</evidence>
<evidence type="ECO:0000256" key="2">
    <source>
        <dbReference type="SAM" id="MobiDB-lite"/>
    </source>
</evidence>
<accession>A0A5J4WTN8</accession>
<dbReference type="AlphaFoldDB" id="A0A5J4WTN8"/>
<feature type="compositionally biased region" description="Polar residues" evidence="2">
    <location>
        <begin position="186"/>
        <end position="198"/>
    </location>
</feature>
<evidence type="ECO:0000313" key="3">
    <source>
        <dbReference type="EMBL" id="KAA6397735.1"/>
    </source>
</evidence>
<feature type="region of interest" description="Disordered" evidence="2">
    <location>
        <begin position="395"/>
        <end position="420"/>
    </location>
</feature>
<comment type="caution">
    <text evidence="3">The sequence shown here is derived from an EMBL/GenBank/DDBJ whole genome shotgun (WGS) entry which is preliminary data.</text>
</comment>
<sequence>MVLLALNKNVLDSTATKASNKKGKVLLGLDIHIREDNEIVKVHEHDKGSRVSHKFCKKHELPRGVELALGSLVDAAKEEVIERSTLNAKKEPGKEEDDYIDSLQFSDLKAPNEQKPGNQKAGLKKSKISENTKTLNSNQLQTASAIPVYERLYREKEELELKRKILKEVWQEKQDRELDGDEQSLSDDMNATSQNKSGSGRFVLKGKQMQKKLRKRKLTRKENDDLMMILMHDAQIRLEQMLLNEWKLQVKEEQQLKTGQLTEDEKKQLLRRREIRAEQRKLQEKRAQKVLTELEQQINSAMDAEQKALQELIKQKQHKITVQLSPEEEEIDIDELVRDDTEMSGEKSLKDKKQKLDTLRRILEKQGITEEEKQKLKQRKKEIRREARIEEIKKQKHEQRILADQRRRQKIDNQKQMQDK</sequence>
<reference evidence="3 4" key="1">
    <citation type="submission" date="2019-03" db="EMBL/GenBank/DDBJ databases">
        <title>Single cell metagenomics reveals metabolic interactions within the superorganism composed of flagellate Streblomastix strix and complex community of Bacteroidetes bacteria on its surface.</title>
        <authorList>
            <person name="Treitli S.C."/>
            <person name="Kolisko M."/>
            <person name="Husnik F."/>
            <person name="Keeling P."/>
            <person name="Hampl V."/>
        </authorList>
    </citation>
    <scope>NUCLEOTIDE SEQUENCE [LARGE SCALE GENOMIC DNA]</scope>
    <source>
        <strain evidence="3">ST1C</strain>
    </source>
</reference>
<protein>
    <submittedName>
        <fullName evidence="3">Uncharacterized protein</fullName>
    </submittedName>
</protein>
<organism evidence="3 4">
    <name type="scientific">Streblomastix strix</name>
    <dbReference type="NCBI Taxonomy" id="222440"/>
    <lineage>
        <taxon>Eukaryota</taxon>
        <taxon>Metamonada</taxon>
        <taxon>Preaxostyla</taxon>
        <taxon>Oxymonadida</taxon>
        <taxon>Streblomastigidae</taxon>
        <taxon>Streblomastix</taxon>
    </lineage>
</organism>
<evidence type="ECO:0000256" key="1">
    <source>
        <dbReference type="SAM" id="Coils"/>
    </source>
</evidence>
<keyword evidence="1" id="KW-0175">Coiled coil</keyword>
<gene>
    <name evidence="3" type="ORF">EZS28_006738</name>
</gene>
<name>A0A5J4WTN8_9EUKA</name>
<proteinExistence type="predicted"/>
<feature type="region of interest" description="Disordered" evidence="2">
    <location>
        <begin position="106"/>
        <end position="136"/>
    </location>
</feature>
<feature type="region of interest" description="Disordered" evidence="2">
    <location>
        <begin position="176"/>
        <end position="200"/>
    </location>
</feature>